<dbReference type="PANTHER" id="PTHR43283:SF14">
    <property type="entry name" value="BLL8153 PROTEIN"/>
    <property type="match status" value="1"/>
</dbReference>
<dbReference type="Pfam" id="PF00144">
    <property type="entry name" value="Beta-lactamase"/>
    <property type="match status" value="1"/>
</dbReference>
<dbReference type="RefSeq" id="XP_062627944.1">
    <property type="nucleotide sequence ID" value="XM_062771960.1"/>
</dbReference>
<dbReference type="GeneID" id="87808656"/>
<dbReference type="EMBL" id="CP086717">
    <property type="protein sequence ID" value="WOO81912.1"/>
    <property type="molecule type" value="Genomic_DNA"/>
</dbReference>
<dbReference type="InterPro" id="IPR012338">
    <property type="entry name" value="Beta-lactam/transpept-like"/>
</dbReference>
<gene>
    <name evidence="2" type="primary">nylB</name>
    <name evidence="2" type="ORF">LOC62_04G005427</name>
</gene>
<evidence type="ECO:0000259" key="1">
    <source>
        <dbReference type="Pfam" id="PF00144"/>
    </source>
</evidence>
<evidence type="ECO:0000313" key="2">
    <source>
        <dbReference type="EMBL" id="WOO81912.1"/>
    </source>
</evidence>
<dbReference type="InterPro" id="IPR001466">
    <property type="entry name" value="Beta-lactam-related"/>
</dbReference>
<accession>A0AAF1BIS8</accession>
<proteinExistence type="predicted"/>
<evidence type="ECO:0000313" key="3">
    <source>
        <dbReference type="Proteomes" id="UP000827549"/>
    </source>
</evidence>
<organism evidence="2 3">
    <name type="scientific">Vanrija pseudolonga</name>
    <dbReference type="NCBI Taxonomy" id="143232"/>
    <lineage>
        <taxon>Eukaryota</taxon>
        <taxon>Fungi</taxon>
        <taxon>Dikarya</taxon>
        <taxon>Basidiomycota</taxon>
        <taxon>Agaricomycotina</taxon>
        <taxon>Tremellomycetes</taxon>
        <taxon>Trichosporonales</taxon>
        <taxon>Trichosporonaceae</taxon>
        <taxon>Vanrija</taxon>
    </lineage>
</organism>
<dbReference type="Proteomes" id="UP000827549">
    <property type="component" value="Chromosome 4"/>
</dbReference>
<dbReference type="GO" id="GO:0016787">
    <property type="term" value="F:hydrolase activity"/>
    <property type="evidence" value="ECO:0007669"/>
    <property type="project" value="UniProtKB-KW"/>
</dbReference>
<sequence length="389" mass="42579">MTTDNLTFSLADLGLFTGKRQYDAFSRLNELAKVSTLQPSSKPFTFPRGEQITLPETYDVEGESRSSQKLFDETDTGALFVLHDGKVVLEKYALTGGPDVAWLSMSVAKSFTSTLVGIAQAEGHIKDLDAPISDYVKVDSGSAYDGVSIRTVLRMSSGARWNEDYSNPESDIMRFARAASGVDGGSLDGFVASMVRESPPDTVCRYNSAETQVLGALVKAATGRSVTDYMQEKLCEPLGFQHKGYWILDPKDVEHTYGGLNLAACDFAKIGELFRNGGKWGERQIVPEQWVREATTVDGPLRAPGKPIVGGHALPLGYGYQWWVPAGDEGEFCGIGVYNQFVYVNPARGVTVVKSSANPRYGLSETEEDNKDMENLQFIREIAAQFAKK</sequence>
<dbReference type="SUPFAM" id="SSF56601">
    <property type="entry name" value="beta-lactamase/transpeptidase-like"/>
    <property type="match status" value="1"/>
</dbReference>
<dbReference type="PANTHER" id="PTHR43283">
    <property type="entry name" value="BETA-LACTAMASE-RELATED"/>
    <property type="match status" value="1"/>
</dbReference>
<feature type="domain" description="Beta-lactamase-related" evidence="1">
    <location>
        <begin position="77"/>
        <end position="354"/>
    </location>
</feature>
<keyword evidence="2" id="KW-0378">Hydrolase</keyword>
<dbReference type="Gene3D" id="3.40.710.10">
    <property type="entry name" value="DD-peptidase/beta-lactamase superfamily"/>
    <property type="match status" value="1"/>
</dbReference>
<reference evidence="2" key="1">
    <citation type="submission" date="2023-10" db="EMBL/GenBank/DDBJ databases">
        <authorList>
            <person name="Noh H."/>
        </authorList>
    </citation>
    <scope>NUCLEOTIDE SEQUENCE</scope>
    <source>
        <strain evidence="2">DUCC4014</strain>
    </source>
</reference>
<dbReference type="InterPro" id="IPR050789">
    <property type="entry name" value="Diverse_Enzym_Activities"/>
</dbReference>
<name>A0AAF1BIS8_9TREE</name>
<protein>
    <submittedName>
        <fullName evidence="2">6-aminohexanoate-dimer hydrolase</fullName>
    </submittedName>
</protein>
<keyword evidence="3" id="KW-1185">Reference proteome</keyword>
<dbReference type="AlphaFoldDB" id="A0AAF1BIS8"/>